<evidence type="ECO:0000313" key="4">
    <source>
        <dbReference type="EMBL" id="MEX0428958.1"/>
    </source>
</evidence>
<proteinExistence type="predicted"/>
<dbReference type="GO" id="GO:0004519">
    <property type="term" value="F:endonuclease activity"/>
    <property type="evidence" value="ECO:0007669"/>
    <property type="project" value="UniProtKB-KW"/>
</dbReference>
<feature type="signal peptide" evidence="2">
    <location>
        <begin position="1"/>
        <end position="25"/>
    </location>
</feature>
<sequence length="233" mass="24917">MRRCPRTVWVALLLVALVIGGCDLAGPQDEPAAGPSTAAPSTRPSGRASSSPSPSPTQSPSASRTPPAARPPALRALQRLPVKGRAPMTGYDRDLFGQAWSDDNDQLWGHNGCDTRNDVLRRDLDKTVIDPVTHGCVVLTGVLHDPYTGRTIAFQRGVGTSIAVQIDHVVALADAWETGAQRWSAERRQDFANDPLELIAVDGPTNESKGAGDAATWLPPHKAFRCAYAARQI</sequence>
<gene>
    <name evidence="4" type="ORF">AB3X52_15125</name>
</gene>
<keyword evidence="4" id="KW-0540">Nuclease</keyword>
<organism evidence="4 5">
    <name type="scientific">Nocardioides eburneus</name>
    <dbReference type="NCBI Taxonomy" id="3231482"/>
    <lineage>
        <taxon>Bacteria</taxon>
        <taxon>Bacillati</taxon>
        <taxon>Actinomycetota</taxon>
        <taxon>Actinomycetes</taxon>
        <taxon>Propionibacteriales</taxon>
        <taxon>Nocardioidaceae</taxon>
        <taxon>Nocardioides</taxon>
    </lineage>
</organism>
<dbReference type="PANTHER" id="PTHR24094">
    <property type="entry name" value="SECRETED PROTEIN"/>
    <property type="match status" value="1"/>
</dbReference>
<feature type="compositionally biased region" description="Low complexity" evidence="1">
    <location>
        <begin position="31"/>
        <end position="81"/>
    </location>
</feature>
<dbReference type="PANTHER" id="PTHR24094:SF15">
    <property type="entry name" value="AMP-DEPENDENT SYNTHETASE_LIGASE DOMAIN-CONTAINING PROTEIN-RELATED"/>
    <property type="match status" value="1"/>
</dbReference>
<evidence type="ECO:0000259" key="3">
    <source>
        <dbReference type="Pfam" id="PF07510"/>
    </source>
</evidence>
<feature type="chain" id="PRO_5047222989" evidence="2">
    <location>
        <begin position="26"/>
        <end position="233"/>
    </location>
</feature>
<dbReference type="InterPro" id="IPR011089">
    <property type="entry name" value="GmrSD_C"/>
</dbReference>
<dbReference type="Pfam" id="PF07510">
    <property type="entry name" value="GmrSD_C"/>
    <property type="match status" value="1"/>
</dbReference>
<accession>A0ABV3T401</accession>
<evidence type="ECO:0000256" key="2">
    <source>
        <dbReference type="SAM" id="SignalP"/>
    </source>
</evidence>
<reference evidence="4 5" key="1">
    <citation type="submission" date="2024-07" db="EMBL/GenBank/DDBJ databases">
        <authorList>
            <person name="Lee S."/>
            <person name="Kang M."/>
        </authorList>
    </citation>
    <scope>NUCLEOTIDE SEQUENCE [LARGE SCALE GENOMIC DNA]</scope>
    <source>
        <strain evidence="4 5">DS6</strain>
    </source>
</reference>
<keyword evidence="5" id="KW-1185">Reference proteome</keyword>
<evidence type="ECO:0000313" key="5">
    <source>
        <dbReference type="Proteomes" id="UP001556631"/>
    </source>
</evidence>
<dbReference type="PROSITE" id="PS51257">
    <property type="entry name" value="PROKAR_LIPOPROTEIN"/>
    <property type="match status" value="1"/>
</dbReference>
<dbReference type="RefSeq" id="WP_367994926.1">
    <property type="nucleotide sequence ID" value="NZ_JBFPJR010000029.1"/>
</dbReference>
<feature type="domain" description="GmrSD restriction endonucleases C-terminal" evidence="3">
    <location>
        <begin position="114"/>
        <end position="233"/>
    </location>
</feature>
<name>A0ABV3T401_9ACTN</name>
<protein>
    <submittedName>
        <fullName evidence="4">HNH endonuclease family protein</fullName>
    </submittedName>
</protein>
<comment type="caution">
    <text evidence="4">The sequence shown here is derived from an EMBL/GenBank/DDBJ whole genome shotgun (WGS) entry which is preliminary data.</text>
</comment>
<feature type="region of interest" description="Disordered" evidence="1">
    <location>
        <begin position="29"/>
        <end position="82"/>
    </location>
</feature>
<keyword evidence="4" id="KW-0255">Endonuclease</keyword>
<feature type="non-terminal residue" evidence="4">
    <location>
        <position position="233"/>
    </location>
</feature>
<dbReference type="Proteomes" id="UP001556631">
    <property type="component" value="Unassembled WGS sequence"/>
</dbReference>
<evidence type="ECO:0000256" key="1">
    <source>
        <dbReference type="SAM" id="MobiDB-lite"/>
    </source>
</evidence>
<dbReference type="EMBL" id="JBFPJR010000029">
    <property type="protein sequence ID" value="MEX0428958.1"/>
    <property type="molecule type" value="Genomic_DNA"/>
</dbReference>
<keyword evidence="2" id="KW-0732">Signal</keyword>
<keyword evidence="4" id="KW-0378">Hydrolase</keyword>